<reference evidence="2 3" key="1">
    <citation type="journal article" date="2018" name="Microb. Genom.">
        <title>Expanding an expanded genome: long-read sequencing of Trypanosoma cruzi.</title>
        <authorList>
            <person name="Berna L."/>
            <person name="Rodriguez M."/>
            <person name="Chiribao M.L."/>
            <person name="Parodi-Talice A."/>
            <person name="Pita S."/>
            <person name="Rijo G."/>
            <person name="Alvarez-Valin F."/>
            <person name="Robello C."/>
        </authorList>
    </citation>
    <scope>NUCLEOTIDE SEQUENCE [LARGE SCALE GENOMIC DNA]</scope>
    <source>
        <strain evidence="2 3">TCC</strain>
    </source>
</reference>
<dbReference type="Proteomes" id="UP000246078">
    <property type="component" value="Unassembled WGS sequence"/>
</dbReference>
<dbReference type="VEuPathDB" id="TriTrypDB:C4B63_4g229"/>
<dbReference type="VEuPathDB" id="TriTrypDB:ECC02_001108"/>
<proteinExistence type="predicted"/>
<sequence length="574" mass="65386">MPPLMLASEHRASELPADFLEAFPTMVRDVSLRGDIRLPPITPQQQGALFALAAKYGSACSLVMDGEGKFHLRNGSSSPHLQEKLAEELRYLHDEGEKSPEEDPLVLHWAFTDRNVHREVVTMLQLLAYDMGIFLGEQLFDGVYIYRVEVALRYLPQWEAERRKLIDSSLQGEADPFPIPVLAMKDEGIMDTYRKFIRPFLYEWDFATTRCEVNLNREPTGQIPKEARSLGSLFSLRHEVDSSGKIFFRRWTRHLLHVFSKYAEELRRQDSKGIKKTLSKYGGDLDPVDTENITPHFGHFNCCLEARYYKKDLAELEEFARRSGYFVHVSIEGDLAIVLATARMRPTLAQRYTLVFPKETEHPRRPREFEAQLHGRVGLLDAVIRQRLLLGKEENDSLYHKRNDKKVSRMDLINASANTSSNSGSSSSSSKSSSRSSSSSIKRRSTDNDKKRVRGRIVGIEESRWGKEGTDTALEDENKTSTPTKALPALNLLVGNEMGAYRRFSLAESNLYDTIVGKMQRNLPPGWSVRRDPAGKRYILDHLRGRAHHGDSSVVSMEFAAGQREIYNVVHLMI</sequence>
<dbReference type="VEuPathDB" id="TriTrypDB:TcG_03244"/>
<evidence type="ECO:0000256" key="1">
    <source>
        <dbReference type="SAM" id="MobiDB-lite"/>
    </source>
</evidence>
<dbReference type="VEuPathDB" id="TriTrypDB:TcCLB.506359.99"/>
<dbReference type="VEuPathDB" id="TriTrypDB:C3747_2g630"/>
<dbReference type="VEuPathDB" id="TriTrypDB:TcCL_NonESM01310"/>
<dbReference type="VEuPathDB" id="TriTrypDB:BCY84_18802"/>
<feature type="compositionally biased region" description="Basic and acidic residues" evidence="1">
    <location>
        <begin position="459"/>
        <end position="470"/>
    </location>
</feature>
<evidence type="ECO:0000313" key="3">
    <source>
        <dbReference type="Proteomes" id="UP000246078"/>
    </source>
</evidence>
<organism evidence="2 3">
    <name type="scientific">Trypanosoma cruzi</name>
    <dbReference type="NCBI Taxonomy" id="5693"/>
    <lineage>
        <taxon>Eukaryota</taxon>
        <taxon>Discoba</taxon>
        <taxon>Euglenozoa</taxon>
        <taxon>Kinetoplastea</taxon>
        <taxon>Metakinetoplastina</taxon>
        <taxon>Trypanosomatida</taxon>
        <taxon>Trypanosomatidae</taxon>
        <taxon>Trypanosoma</taxon>
        <taxon>Schizotrypanum</taxon>
    </lineage>
</organism>
<dbReference type="VEuPathDB" id="TriTrypDB:TcCLB.503521.10"/>
<dbReference type="VEuPathDB" id="TriTrypDB:Tc_MARK_4940"/>
<comment type="caution">
    <text evidence="2">The sequence shown here is derived from an EMBL/GenBank/DDBJ whole genome shotgun (WGS) entry which is preliminary data.</text>
</comment>
<gene>
    <name evidence="2" type="ORF">C3747_2g630</name>
</gene>
<protein>
    <submittedName>
        <fullName evidence="2">Uncharacterized protein</fullName>
    </submittedName>
</protein>
<feature type="region of interest" description="Disordered" evidence="1">
    <location>
        <begin position="416"/>
        <end position="482"/>
    </location>
</feature>
<dbReference type="AlphaFoldDB" id="A0A2V2XKU5"/>
<evidence type="ECO:0000313" key="2">
    <source>
        <dbReference type="EMBL" id="PWV21417.1"/>
    </source>
</evidence>
<dbReference type="VEuPathDB" id="TriTrypDB:TCSYLVIO_006229"/>
<dbReference type="VEuPathDB" id="TriTrypDB:TcBrA4_0083820"/>
<feature type="compositionally biased region" description="Low complexity" evidence="1">
    <location>
        <begin position="416"/>
        <end position="440"/>
    </location>
</feature>
<dbReference type="VEuPathDB" id="TriTrypDB:TCDM_02414"/>
<dbReference type="EMBL" id="PRFC01000002">
    <property type="protein sequence ID" value="PWV21417.1"/>
    <property type="molecule type" value="Genomic_DNA"/>
</dbReference>
<accession>A0A2V2XKU5</accession>
<name>A0A2V2XKU5_TRYCR</name>